<name>A0A3B1AGN7_9ZZZZ</name>
<keyword evidence="2" id="KW-0819">tRNA processing</keyword>
<dbReference type="NCBIfam" id="TIGR00071">
    <property type="entry name" value="hisT_truA"/>
    <property type="match status" value="1"/>
</dbReference>
<dbReference type="Pfam" id="PF01416">
    <property type="entry name" value="PseudoU_synth_1"/>
    <property type="match status" value="2"/>
</dbReference>
<accession>A0A3B1AGN7</accession>
<dbReference type="InterPro" id="IPR020095">
    <property type="entry name" value="PsdUridine_synth_TruA_C"/>
</dbReference>
<proteinExistence type="inferred from homology"/>
<evidence type="ECO:0000259" key="4">
    <source>
        <dbReference type="Pfam" id="PF01416"/>
    </source>
</evidence>
<sequence>MRIALGIEYNGSLYSGWQKQKHSVSIQQFVELALSRVADCEVNVICAGRTDAGVHAMEQVIHFDTEIIRPINSWALGANTHLPFDIRVLWGIEVTGEFHARFSAEQRSYQYVILNRLVRPGFLHKLVTHEYRPLEIGLMQQAANYLIGKHNFNSYRAKHCQSKTPVRTMHQLRVSRNDNFVVIEYVANAFLHHMVRNISGVLMTIGSAEKPPSWAQEILQLQNRQHKGVTASPDGLYLTSVQYPEKFSLPQLTNRASIW</sequence>
<evidence type="ECO:0000256" key="1">
    <source>
        <dbReference type="ARBA" id="ARBA00009375"/>
    </source>
</evidence>
<dbReference type="InterPro" id="IPR020103">
    <property type="entry name" value="PsdUridine_synth_cat_dom_sf"/>
</dbReference>
<comment type="similarity">
    <text evidence="1">Belongs to the tRNA pseudouridine synthase TruA family.</text>
</comment>
<evidence type="ECO:0000313" key="5">
    <source>
        <dbReference type="EMBL" id="VAW93054.1"/>
    </source>
</evidence>
<dbReference type="GO" id="GO:0160147">
    <property type="term" value="F:tRNA pseudouridine(38-40) synthase activity"/>
    <property type="evidence" value="ECO:0007669"/>
    <property type="project" value="UniProtKB-EC"/>
</dbReference>
<dbReference type="CDD" id="cd02570">
    <property type="entry name" value="PseudoU_synth_EcTruA"/>
    <property type="match status" value="1"/>
</dbReference>
<dbReference type="Gene3D" id="3.30.70.660">
    <property type="entry name" value="Pseudouridine synthase I, catalytic domain, C-terminal subdomain"/>
    <property type="match status" value="1"/>
</dbReference>
<dbReference type="InterPro" id="IPR001406">
    <property type="entry name" value="PsdUridine_synth_TruA"/>
</dbReference>
<dbReference type="PANTHER" id="PTHR11142">
    <property type="entry name" value="PSEUDOURIDYLATE SYNTHASE"/>
    <property type="match status" value="1"/>
</dbReference>
<dbReference type="Gene3D" id="3.30.70.580">
    <property type="entry name" value="Pseudouridine synthase I, catalytic domain, N-terminal subdomain"/>
    <property type="match status" value="1"/>
</dbReference>
<dbReference type="SUPFAM" id="SSF55120">
    <property type="entry name" value="Pseudouridine synthase"/>
    <property type="match status" value="1"/>
</dbReference>
<organism evidence="5">
    <name type="scientific">hydrothermal vent metagenome</name>
    <dbReference type="NCBI Taxonomy" id="652676"/>
    <lineage>
        <taxon>unclassified sequences</taxon>
        <taxon>metagenomes</taxon>
        <taxon>ecological metagenomes</taxon>
    </lineage>
</organism>
<dbReference type="AlphaFoldDB" id="A0A3B1AGN7"/>
<feature type="domain" description="Pseudouridine synthase I TruA alpha/beta" evidence="4">
    <location>
        <begin position="8"/>
        <end position="102"/>
    </location>
</feature>
<dbReference type="HAMAP" id="MF_00171">
    <property type="entry name" value="TruA"/>
    <property type="match status" value="1"/>
</dbReference>
<dbReference type="GO" id="GO:0003723">
    <property type="term" value="F:RNA binding"/>
    <property type="evidence" value="ECO:0007669"/>
    <property type="project" value="InterPro"/>
</dbReference>
<dbReference type="PIRSF" id="PIRSF001430">
    <property type="entry name" value="tRNA_psdUrid_synth"/>
    <property type="match status" value="1"/>
</dbReference>
<reference evidence="5" key="1">
    <citation type="submission" date="2018-06" db="EMBL/GenBank/DDBJ databases">
        <authorList>
            <person name="Zhirakovskaya E."/>
        </authorList>
    </citation>
    <scope>NUCLEOTIDE SEQUENCE</scope>
</reference>
<dbReference type="InterPro" id="IPR020097">
    <property type="entry name" value="PsdUridine_synth_TruA_a/b_dom"/>
</dbReference>
<dbReference type="InterPro" id="IPR020094">
    <property type="entry name" value="TruA/RsuA/RluB/E/F_N"/>
</dbReference>
<evidence type="ECO:0000256" key="3">
    <source>
        <dbReference type="ARBA" id="ARBA00023235"/>
    </source>
</evidence>
<gene>
    <name evidence="5" type="ORF">MNBD_GAMMA22-599</name>
</gene>
<dbReference type="EMBL" id="UOFS01000013">
    <property type="protein sequence ID" value="VAW93054.1"/>
    <property type="molecule type" value="Genomic_DNA"/>
</dbReference>
<feature type="domain" description="Pseudouridine synthase I TruA alpha/beta" evidence="4">
    <location>
        <begin position="142"/>
        <end position="244"/>
    </location>
</feature>
<dbReference type="EC" id="5.4.99.12" evidence="5"/>
<dbReference type="PANTHER" id="PTHR11142:SF0">
    <property type="entry name" value="TRNA PSEUDOURIDINE SYNTHASE-LIKE 1"/>
    <property type="match status" value="1"/>
</dbReference>
<dbReference type="GO" id="GO:0031119">
    <property type="term" value="P:tRNA pseudouridine synthesis"/>
    <property type="evidence" value="ECO:0007669"/>
    <property type="project" value="TreeGrafter"/>
</dbReference>
<keyword evidence="3 5" id="KW-0413">Isomerase</keyword>
<dbReference type="FunFam" id="3.30.70.580:FF:000001">
    <property type="entry name" value="tRNA pseudouridine synthase A"/>
    <property type="match status" value="1"/>
</dbReference>
<evidence type="ECO:0000256" key="2">
    <source>
        <dbReference type="ARBA" id="ARBA00022694"/>
    </source>
</evidence>
<protein>
    <submittedName>
        <fullName evidence="5">tRNA pseudouridine(38-40) synthase</fullName>
        <ecNumber evidence="5">5.4.99.12</ecNumber>
    </submittedName>
</protein>